<name>A0A7W8ESC0_STRST</name>
<keyword evidence="3" id="KW-1185">Reference proteome</keyword>
<evidence type="ECO:0000256" key="1">
    <source>
        <dbReference type="SAM" id="MobiDB-lite"/>
    </source>
</evidence>
<evidence type="ECO:0000313" key="3">
    <source>
        <dbReference type="Proteomes" id="UP000549009"/>
    </source>
</evidence>
<dbReference type="Proteomes" id="UP000549009">
    <property type="component" value="Unassembled WGS sequence"/>
</dbReference>
<protein>
    <submittedName>
        <fullName evidence="2">Uncharacterized protein</fullName>
    </submittedName>
</protein>
<feature type="region of interest" description="Disordered" evidence="1">
    <location>
        <begin position="1"/>
        <end position="36"/>
    </location>
</feature>
<sequence length="162" mass="17400">MNSEPVVANSAGTTANSVPAATDSAAPHVTSAPPVTSAPSVTYVRFESPQRHERGHFPGVFALANGLARAGRLTAAQQRFWRAGNDWFDAAYPTPDAAFYDPERYPGAVSWFKSTATHLIERVPGHLELLAAHGVPCREVRSADPGRVIYEDEVQVVVVPHG</sequence>
<accession>A0A7W8ESC0</accession>
<dbReference type="EMBL" id="JACHJD010000004">
    <property type="protein sequence ID" value="MBB5103587.1"/>
    <property type="molecule type" value="Genomic_DNA"/>
</dbReference>
<comment type="caution">
    <text evidence="2">The sequence shown here is derived from an EMBL/GenBank/DDBJ whole genome shotgun (WGS) entry which is preliminary data.</text>
</comment>
<organism evidence="2 3">
    <name type="scientific">Streptomyces spectabilis</name>
    <dbReference type="NCBI Taxonomy" id="68270"/>
    <lineage>
        <taxon>Bacteria</taxon>
        <taxon>Bacillati</taxon>
        <taxon>Actinomycetota</taxon>
        <taxon>Actinomycetes</taxon>
        <taxon>Kitasatosporales</taxon>
        <taxon>Streptomycetaceae</taxon>
        <taxon>Streptomyces</taxon>
    </lineage>
</organism>
<dbReference type="AlphaFoldDB" id="A0A7W8ESC0"/>
<evidence type="ECO:0000313" key="2">
    <source>
        <dbReference type="EMBL" id="MBB5103587.1"/>
    </source>
</evidence>
<reference evidence="2 3" key="1">
    <citation type="submission" date="2020-08" db="EMBL/GenBank/DDBJ databases">
        <title>Genomic Encyclopedia of Type Strains, Phase III (KMG-III): the genomes of soil and plant-associated and newly described type strains.</title>
        <authorList>
            <person name="Whitman W."/>
        </authorList>
    </citation>
    <scope>NUCLEOTIDE SEQUENCE [LARGE SCALE GENOMIC DNA]</scope>
    <source>
        <strain evidence="2 3">CECT 3146</strain>
    </source>
</reference>
<proteinExistence type="predicted"/>
<feature type="compositionally biased region" description="Polar residues" evidence="1">
    <location>
        <begin position="10"/>
        <end position="19"/>
    </location>
</feature>
<gene>
    <name evidence="2" type="ORF">FHS40_002649</name>
</gene>